<sequence>MAKPMRSARGTSWDFRAAAARIRCSLPLVYLVAGDRPEHDVCDYPKLGKRLYKAGADKVFVDLGTGPA</sequence>
<reference evidence="1 2" key="1">
    <citation type="submission" date="2020-04" db="EMBL/GenBank/DDBJ databases">
        <authorList>
            <person name="De Canck E."/>
        </authorList>
    </citation>
    <scope>NUCLEOTIDE SEQUENCE [LARGE SCALE GENOMIC DNA]</scope>
    <source>
        <strain evidence="1 2">LMG 29660</strain>
    </source>
</reference>
<dbReference type="Gene3D" id="2.60.120.10">
    <property type="entry name" value="Jelly Rolls"/>
    <property type="match status" value="1"/>
</dbReference>
<dbReference type="Proteomes" id="UP000494135">
    <property type="component" value="Unassembled WGS sequence"/>
</dbReference>
<accession>A0A6J5D3S6</accession>
<organism evidence="1 2">
    <name type="scientific">Burkholderia puraquae</name>
    <dbReference type="NCBI Taxonomy" id="1904757"/>
    <lineage>
        <taxon>Bacteria</taxon>
        <taxon>Pseudomonadati</taxon>
        <taxon>Pseudomonadota</taxon>
        <taxon>Betaproteobacteria</taxon>
        <taxon>Burkholderiales</taxon>
        <taxon>Burkholderiaceae</taxon>
        <taxon>Burkholderia</taxon>
        <taxon>Burkholderia cepacia complex</taxon>
    </lineage>
</organism>
<name>A0A6J5D3S6_9BURK</name>
<dbReference type="InterPro" id="IPR014710">
    <property type="entry name" value="RmlC-like_jellyroll"/>
</dbReference>
<gene>
    <name evidence="1" type="ORF">LMG29660_00730</name>
</gene>
<evidence type="ECO:0000313" key="2">
    <source>
        <dbReference type="Proteomes" id="UP000494135"/>
    </source>
</evidence>
<protein>
    <submittedName>
        <fullName evidence="1">Uncharacterized protein</fullName>
    </submittedName>
</protein>
<evidence type="ECO:0000313" key="1">
    <source>
        <dbReference type="EMBL" id="CAB3747882.1"/>
    </source>
</evidence>
<proteinExistence type="predicted"/>
<dbReference type="AlphaFoldDB" id="A0A6J5D3S6"/>
<dbReference type="EMBL" id="CADIKG010000001">
    <property type="protein sequence ID" value="CAB3747882.1"/>
    <property type="molecule type" value="Genomic_DNA"/>
</dbReference>